<evidence type="ECO:0000259" key="5">
    <source>
        <dbReference type="Pfam" id="PF08125"/>
    </source>
</evidence>
<evidence type="ECO:0000259" key="4">
    <source>
        <dbReference type="Pfam" id="PF01232"/>
    </source>
</evidence>
<organism evidence="6 7">
    <name type="scientific">Salinimonas sediminis</name>
    <dbReference type="NCBI Taxonomy" id="2303538"/>
    <lineage>
        <taxon>Bacteria</taxon>
        <taxon>Pseudomonadati</taxon>
        <taxon>Pseudomonadota</taxon>
        <taxon>Gammaproteobacteria</taxon>
        <taxon>Alteromonadales</taxon>
        <taxon>Alteromonadaceae</taxon>
        <taxon>Alteromonas/Salinimonas group</taxon>
        <taxon>Salinimonas</taxon>
    </lineage>
</organism>
<evidence type="ECO:0000313" key="7">
    <source>
        <dbReference type="Proteomes" id="UP000262073"/>
    </source>
</evidence>
<dbReference type="InterPro" id="IPR050988">
    <property type="entry name" value="Mannitol_DH/Oxidoreductase"/>
</dbReference>
<dbReference type="PANTHER" id="PTHR43362">
    <property type="entry name" value="MANNITOL DEHYDROGENASE DSF1-RELATED"/>
    <property type="match status" value="1"/>
</dbReference>
<dbReference type="InterPro" id="IPR000669">
    <property type="entry name" value="Mannitol_DH"/>
</dbReference>
<dbReference type="Proteomes" id="UP000262073">
    <property type="component" value="Chromosome"/>
</dbReference>
<dbReference type="GO" id="GO:0016616">
    <property type="term" value="F:oxidoreductase activity, acting on the CH-OH group of donors, NAD or NADP as acceptor"/>
    <property type="evidence" value="ECO:0007669"/>
    <property type="project" value="TreeGrafter"/>
</dbReference>
<keyword evidence="2" id="KW-0520">NAD</keyword>
<dbReference type="InterPro" id="IPR013118">
    <property type="entry name" value="Mannitol_DH_C"/>
</dbReference>
<dbReference type="Pfam" id="PF08125">
    <property type="entry name" value="Mannitol_dh_C"/>
    <property type="match status" value="1"/>
</dbReference>
<dbReference type="EMBL" id="CP031769">
    <property type="protein sequence ID" value="AXR05182.1"/>
    <property type="molecule type" value="Genomic_DNA"/>
</dbReference>
<evidence type="ECO:0000313" key="6">
    <source>
        <dbReference type="EMBL" id="AXR05182.1"/>
    </source>
</evidence>
<dbReference type="OrthoDB" id="271711at2"/>
<accession>A0A346NI25</accession>
<keyword evidence="7" id="KW-1185">Reference proteome</keyword>
<feature type="domain" description="Mannitol dehydrogenase N-terminal" evidence="4">
    <location>
        <begin position="34"/>
        <end position="283"/>
    </location>
</feature>
<dbReference type="InterPro" id="IPR013131">
    <property type="entry name" value="Mannitol_DH_N"/>
</dbReference>
<dbReference type="FunFam" id="3.40.50.720:FF:000129">
    <property type="entry name" value="D-mannonate oxidoreductase"/>
    <property type="match status" value="1"/>
</dbReference>
<dbReference type="SUPFAM" id="SSF48179">
    <property type="entry name" value="6-phosphogluconate dehydrogenase C-terminal domain-like"/>
    <property type="match status" value="1"/>
</dbReference>
<dbReference type="Pfam" id="PF01232">
    <property type="entry name" value="Mannitol_dh"/>
    <property type="match status" value="1"/>
</dbReference>
<dbReference type="GO" id="GO:0019594">
    <property type="term" value="P:mannitol metabolic process"/>
    <property type="evidence" value="ECO:0007669"/>
    <property type="project" value="InterPro"/>
</dbReference>
<dbReference type="Gene3D" id="1.10.1040.10">
    <property type="entry name" value="N-(1-d-carboxylethyl)-l-norvaline Dehydrogenase, domain 2"/>
    <property type="match status" value="1"/>
</dbReference>
<dbReference type="PRINTS" id="PR00084">
    <property type="entry name" value="MTLDHDRGNASE"/>
</dbReference>
<name>A0A346NI25_9ALTE</name>
<dbReference type="InterPro" id="IPR023027">
    <property type="entry name" value="Mannitol_DH_CS"/>
</dbReference>
<dbReference type="RefSeq" id="WP_117315185.1">
    <property type="nucleotide sequence ID" value="NZ_CP031769.1"/>
</dbReference>
<dbReference type="Gene3D" id="3.40.50.720">
    <property type="entry name" value="NAD(P)-binding Rossmann-like Domain"/>
    <property type="match status" value="1"/>
</dbReference>
<feature type="domain" description="Mannitol dehydrogenase C-terminal" evidence="5">
    <location>
        <begin position="293"/>
        <end position="479"/>
    </location>
</feature>
<sequence length="494" mass="54850">MQTSSAITLNRQNLSQLANHVQVPDYRVEDVKTGIVHIGVGGFHRAHQAMYTDALMSQTGELDWGICGIGLREGDRKMQQILAAQDYLYTLVEKHAGGERKARVIGAITDFLIATDSPAAIIEKMAEPTVKLVSLTITEGGYNLDSATGEFMADNADVQYDLQNPQTPKLVFGYLLAALKLRKQRGIAPFTLMSCDNIQHNGDVLKKMLLAYIELADGEFASWVNEHVMFPNSMVDRITPSTTQEDIDQLAEQHVIDGWPVVCEPFTQWIIEDAFCNERPAWEAVGAQFVPAVSPYEKLKLRMLNAGHSVLGLCGSLADTNTIHESMQVDALKTLLSNFMSQEVMPTLDPVEGIDVEQYKQTLLERFANPNIKDSLARICLQSSAKIPVFLLPTVQDNLRQQGQVKISALVLACWCYYSDKQQSQQGTALDIQDDMAERLHQAAAQTSENPLAFLQLEAVFGQLASQPDFTQLYTDFVKRLYAGEDVLKMATTI</sequence>
<gene>
    <name evidence="6" type="ORF">D0Y50_01620</name>
</gene>
<keyword evidence="1" id="KW-0560">Oxidoreductase</keyword>
<dbReference type="KEGG" id="salm:D0Y50_01620"/>
<dbReference type="PROSITE" id="PS00974">
    <property type="entry name" value="MANNITOL_DHGENASE"/>
    <property type="match status" value="1"/>
</dbReference>
<dbReference type="InterPro" id="IPR008927">
    <property type="entry name" value="6-PGluconate_DH-like_C_sf"/>
</dbReference>
<protein>
    <submittedName>
        <fullName evidence="6">Mannitol dehydrogenase family protein</fullName>
    </submittedName>
</protein>
<reference evidence="6 7" key="1">
    <citation type="submission" date="2018-08" db="EMBL/GenBank/DDBJ databases">
        <title>Salinimonas sediminis sp. nov., a piezophilic bacterium isolated from a deep-sea sediment sample from the New Britain Trench.</title>
        <authorList>
            <person name="Cao J."/>
        </authorList>
    </citation>
    <scope>NUCLEOTIDE SEQUENCE [LARGE SCALE GENOMIC DNA]</scope>
    <source>
        <strain evidence="6 7">N102</strain>
    </source>
</reference>
<dbReference type="PANTHER" id="PTHR43362:SF1">
    <property type="entry name" value="MANNITOL DEHYDROGENASE 2-RELATED"/>
    <property type="match status" value="1"/>
</dbReference>
<comment type="similarity">
    <text evidence="3">Belongs to the mannitol dehydrogenase family. UxuB subfamily.</text>
</comment>
<proteinExistence type="inferred from homology"/>
<evidence type="ECO:0000256" key="1">
    <source>
        <dbReference type="ARBA" id="ARBA00023002"/>
    </source>
</evidence>
<dbReference type="SUPFAM" id="SSF51735">
    <property type="entry name" value="NAD(P)-binding Rossmann-fold domains"/>
    <property type="match status" value="1"/>
</dbReference>
<dbReference type="AlphaFoldDB" id="A0A346NI25"/>
<evidence type="ECO:0000256" key="2">
    <source>
        <dbReference type="ARBA" id="ARBA00023027"/>
    </source>
</evidence>
<dbReference type="InterPro" id="IPR036291">
    <property type="entry name" value="NAD(P)-bd_dom_sf"/>
</dbReference>
<evidence type="ECO:0000256" key="3">
    <source>
        <dbReference type="ARBA" id="ARBA00061451"/>
    </source>
</evidence>
<dbReference type="InterPro" id="IPR013328">
    <property type="entry name" value="6PGD_dom2"/>
</dbReference>